<dbReference type="EMBL" id="PP511339">
    <property type="protein sequence ID" value="XCD03299.1"/>
    <property type="molecule type" value="Genomic_DNA"/>
</dbReference>
<evidence type="ECO:0008006" key="3">
    <source>
        <dbReference type="Google" id="ProtNLM"/>
    </source>
</evidence>
<evidence type="ECO:0000313" key="1">
    <source>
        <dbReference type="EMBL" id="XCD03299.1"/>
    </source>
</evidence>
<protein>
    <recommendedName>
        <fullName evidence="3">Phage protein</fullName>
    </recommendedName>
</protein>
<proteinExistence type="predicted"/>
<sequence>MKKEVLKNDMKDCFKIVPTNTEENEFVIVIGNHLATEERFQSRTQAERKLNKTDWNLVSAFFFALKEAVEHEKKIKETNEQVTEE</sequence>
<name>A0AAU8ATR0_9VIRU</name>
<organism evidence="1">
    <name type="scientific">Dulem virus 218</name>
    <dbReference type="NCBI Taxonomy" id="3145695"/>
    <lineage>
        <taxon>Viruses</taxon>
        <taxon>Monodnaviria</taxon>
        <taxon>Sangervirae</taxon>
        <taxon>Phixviricota</taxon>
        <taxon>Malgrandaviricetes</taxon>
        <taxon>Petitvirales</taxon>
        <taxon>Microviridae</taxon>
        <taxon>Microvirus</taxon>
    </lineage>
</organism>
<dbReference type="EMBL" id="PP511458">
    <property type="protein sequence ID" value="XCD04425.1"/>
    <property type="molecule type" value="Genomic_DNA"/>
</dbReference>
<accession>A0AAU8ATR0</accession>
<reference evidence="1" key="1">
    <citation type="submission" date="2024-03" db="EMBL/GenBank/DDBJ databases">
        <title>Diverse circular DNA viruses in blood, oral, and fecal samples of captive lemurs.</title>
        <authorList>
            <person name="Paietta E.N."/>
            <person name="Kraberger S."/>
            <person name="Lund M.C."/>
            <person name="Custer J.M."/>
            <person name="Vargas K.M."/>
            <person name="Ehmke E.E."/>
            <person name="Yoder A.D."/>
            <person name="Varsani A."/>
        </authorList>
    </citation>
    <scope>NUCLEOTIDE SEQUENCE</scope>
    <source>
        <strain evidence="1">Duke_18_42</strain>
        <strain evidence="2">Duke_23FS_33</strain>
    </source>
</reference>
<evidence type="ECO:0000313" key="2">
    <source>
        <dbReference type="EMBL" id="XCD04425.1"/>
    </source>
</evidence>